<keyword evidence="4" id="KW-0808">Transferase</keyword>
<evidence type="ECO:0000256" key="7">
    <source>
        <dbReference type="ARBA" id="ARBA00023136"/>
    </source>
</evidence>
<keyword evidence="2" id="KW-1003">Cell membrane</keyword>
<feature type="transmembrane region" description="Helical" evidence="8">
    <location>
        <begin position="139"/>
        <end position="156"/>
    </location>
</feature>
<name>A0A2H0VBA9_9BACT</name>
<evidence type="ECO:0000313" key="11">
    <source>
        <dbReference type="Proteomes" id="UP000229972"/>
    </source>
</evidence>
<reference evidence="11" key="1">
    <citation type="submission" date="2017-09" db="EMBL/GenBank/DDBJ databases">
        <title>Depth-based differentiation of microbial function through sediment-hosted aquifers and enrichment of novel symbionts in the deep terrestrial subsurface.</title>
        <authorList>
            <person name="Probst A.J."/>
            <person name="Ladd B."/>
            <person name="Jarett J.K."/>
            <person name="Geller-Mcgrath D.E."/>
            <person name="Sieber C.M.K."/>
            <person name="Emerson J.B."/>
            <person name="Anantharaman K."/>
            <person name="Thomas B.C."/>
            <person name="Malmstrom R."/>
            <person name="Stieglmeier M."/>
            <person name="Klingl A."/>
            <person name="Woyke T."/>
            <person name="Ryan C.M."/>
            <person name="Banfield J.F."/>
        </authorList>
    </citation>
    <scope>NUCLEOTIDE SEQUENCE [LARGE SCALE GENOMIC DNA]</scope>
</reference>
<feature type="transmembrane region" description="Helical" evidence="8">
    <location>
        <begin position="232"/>
        <end position="248"/>
    </location>
</feature>
<dbReference type="AlphaFoldDB" id="A0A2H0VBA9"/>
<feature type="transmembrane region" description="Helical" evidence="8">
    <location>
        <begin position="203"/>
        <end position="226"/>
    </location>
</feature>
<dbReference type="InterPro" id="IPR050297">
    <property type="entry name" value="LipidA_mod_glycosyltrf_83"/>
</dbReference>
<gene>
    <name evidence="10" type="ORF">COT93_01515</name>
</gene>
<keyword evidence="5 8" id="KW-0812">Transmembrane</keyword>
<keyword evidence="7 8" id="KW-0472">Membrane</keyword>
<comment type="caution">
    <text evidence="10">The sequence shown here is derived from an EMBL/GenBank/DDBJ whole genome shotgun (WGS) entry which is preliminary data.</text>
</comment>
<dbReference type="PANTHER" id="PTHR33908:SF11">
    <property type="entry name" value="MEMBRANE PROTEIN"/>
    <property type="match status" value="1"/>
</dbReference>
<evidence type="ECO:0000256" key="3">
    <source>
        <dbReference type="ARBA" id="ARBA00022676"/>
    </source>
</evidence>
<sequence>MMKRYLKKSINLVIIGFLALAFFIATASFNALTQDINYIKWSSPDETANYFFASRWAETGQLAFFDQAALVGNNLVMPRSVRNDQGAIKPVSFLGLILIYGSLASFLGVAIIPFLTPLFAALSIILFYFIVRRLFGSRVALWSAFLLATFPVYIYYTARSMFHNVLFIVLLLVAVYLFIVALGRDYEKLEENKLPVKFLQWRFPWSFWGELLLSFFSGLFVGLALITRTSEILWLAPIFFFILIFYGRRLGWTKIVLMLIGLALPLVPIAYYNQILYGSFWHGGYNEMNRSLDTIAQSGGDFWQLAAQGDFSSFRNYFSQIFSQVFYFGFNFRQSVLMFIHYVIDMFPILFYGGVVGALILVGQMFRRFEKKYLFYLLGWFVFSVILIFYYGSWKFNDNPDLSHFTIGNSYTRYWLPVYLGFIPLFSLALVRISRALTQWGNNKKNPTSDKRLRLQAVFSLALQVIVVMIVSISSLFFVLYGSEEGLVYLYHNSRAEKVNTATVLSLTEPDSVIITRYYDKFFWPERRVIMGNIPTEEIFSAAAKLVKYYPVYYYSFYLNEADVNYLNERKLPPYNLSINLIQKTNLQSGLYQLKHVEELATSSDILDLKEGAVK</sequence>
<comment type="subcellular location">
    <subcellularLocation>
        <location evidence="1">Cell membrane</location>
        <topology evidence="1">Multi-pass membrane protein</topology>
    </subcellularLocation>
</comment>
<evidence type="ECO:0000256" key="1">
    <source>
        <dbReference type="ARBA" id="ARBA00004651"/>
    </source>
</evidence>
<accession>A0A2H0VBA9</accession>
<feature type="transmembrane region" description="Helical" evidence="8">
    <location>
        <begin position="374"/>
        <end position="394"/>
    </location>
</feature>
<dbReference type="InterPro" id="IPR038731">
    <property type="entry name" value="RgtA/B/C-like"/>
</dbReference>
<feature type="transmembrane region" description="Helical" evidence="8">
    <location>
        <begin position="162"/>
        <end position="182"/>
    </location>
</feature>
<feature type="transmembrane region" description="Helical" evidence="8">
    <location>
        <begin position="414"/>
        <end position="434"/>
    </location>
</feature>
<dbReference type="GO" id="GO:0009103">
    <property type="term" value="P:lipopolysaccharide biosynthetic process"/>
    <property type="evidence" value="ECO:0007669"/>
    <property type="project" value="UniProtKB-ARBA"/>
</dbReference>
<evidence type="ECO:0000256" key="5">
    <source>
        <dbReference type="ARBA" id="ARBA00022692"/>
    </source>
</evidence>
<evidence type="ECO:0000256" key="2">
    <source>
        <dbReference type="ARBA" id="ARBA00022475"/>
    </source>
</evidence>
<feature type="domain" description="Glycosyltransferase RgtA/B/C/D-like" evidence="9">
    <location>
        <begin position="114"/>
        <end position="184"/>
    </location>
</feature>
<protein>
    <recommendedName>
        <fullName evidence="9">Glycosyltransferase RgtA/B/C/D-like domain-containing protein</fullName>
    </recommendedName>
</protein>
<evidence type="ECO:0000259" key="9">
    <source>
        <dbReference type="Pfam" id="PF13231"/>
    </source>
</evidence>
<dbReference type="EMBL" id="PFAL01000015">
    <property type="protein sequence ID" value="PIR95590.1"/>
    <property type="molecule type" value="Genomic_DNA"/>
</dbReference>
<evidence type="ECO:0000256" key="6">
    <source>
        <dbReference type="ARBA" id="ARBA00022989"/>
    </source>
</evidence>
<feature type="transmembrane region" description="Helical" evidence="8">
    <location>
        <begin position="339"/>
        <end position="362"/>
    </location>
</feature>
<dbReference type="GO" id="GO:0016763">
    <property type="term" value="F:pentosyltransferase activity"/>
    <property type="evidence" value="ECO:0007669"/>
    <property type="project" value="TreeGrafter"/>
</dbReference>
<evidence type="ECO:0000313" key="10">
    <source>
        <dbReference type="EMBL" id="PIR95590.1"/>
    </source>
</evidence>
<proteinExistence type="predicted"/>
<evidence type="ECO:0000256" key="8">
    <source>
        <dbReference type="SAM" id="Phobius"/>
    </source>
</evidence>
<organism evidence="10 11">
    <name type="scientific">Candidatus Falkowbacteria bacterium CG10_big_fil_rev_8_21_14_0_10_37_18</name>
    <dbReference type="NCBI Taxonomy" id="1974562"/>
    <lineage>
        <taxon>Bacteria</taxon>
        <taxon>Candidatus Falkowiibacteriota</taxon>
    </lineage>
</organism>
<dbReference type="Pfam" id="PF13231">
    <property type="entry name" value="PMT_2"/>
    <property type="match status" value="1"/>
</dbReference>
<dbReference type="Proteomes" id="UP000229972">
    <property type="component" value="Unassembled WGS sequence"/>
</dbReference>
<feature type="transmembrane region" description="Helical" evidence="8">
    <location>
        <begin position="455"/>
        <end position="481"/>
    </location>
</feature>
<feature type="transmembrane region" description="Helical" evidence="8">
    <location>
        <begin position="255"/>
        <end position="272"/>
    </location>
</feature>
<dbReference type="GO" id="GO:0005886">
    <property type="term" value="C:plasma membrane"/>
    <property type="evidence" value="ECO:0007669"/>
    <property type="project" value="UniProtKB-SubCell"/>
</dbReference>
<keyword evidence="3" id="KW-0328">Glycosyltransferase</keyword>
<feature type="transmembrane region" description="Helical" evidence="8">
    <location>
        <begin position="97"/>
        <end position="130"/>
    </location>
</feature>
<keyword evidence="6 8" id="KW-1133">Transmembrane helix</keyword>
<dbReference type="PANTHER" id="PTHR33908">
    <property type="entry name" value="MANNOSYLTRANSFERASE YKCB-RELATED"/>
    <property type="match status" value="1"/>
</dbReference>
<evidence type="ECO:0000256" key="4">
    <source>
        <dbReference type="ARBA" id="ARBA00022679"/>
    </source>
</evidence>